<dbReference type="AlphaFoldDB" id="A0A367J4I6"/>
<protein>
    <recommendedName>
        <fullName evidence="3 7">DNA-directed RNA polymerase III subunit RPC3</fullName>
        <shortName evidence="7">RNA polymerase III subunit C3</shortName>
    </recommendedName>
</protein>
<dbReference type="SUPFAM" id="SSF46785">
    <property type="entry name" value="Winged helix' DNA-binding domain"/>
    <property type="match status" value="1"/>
</dbReference>
<evidence type="ECO:0000256" key="4">
    <source>
        <dbReference type="ARBA" id="ARBA00022478"/>
    </source>
</evidence>
<dbReference type="EMBL" id="PJQM01004394">
    <property type="protein sequence ID" value="RCH84621.1"/>
    <property type="molecule type" value="Genomic_DNA"/>
</dbReference>
<dbReference type="Pfam" id="PF22536">
    <property type="entry name" value="WHD_POLR3C"/>
    <property type="match status" value="1"/>
</dbReference>
<evidence type="ECO:0000313" key="11">
    <source>
        <dbReference type="Proteomes" id="UP000253551"/>
    </source>
</evidence>
<evidence type="ECO:0000256" key="6">
    <source>
        <dbReference type="ARBA" id="ARBA00023242"/>
    </source>
</evidence>
<dbReference type="Proteomes" id="UP000253551">
    <property type="component" value="Unassembled WGS sequence"/>
</dbReference>
<sequence>MLSETDLTSRNDIVLPKDPMEPNKKPSLQEVVRGYIMLLKMDASGFVKSKDEKGANQYAIDFEKLRHTTKLQIVEELIRERYGVAACRIFKILMEKGKLDDSQVQKMAMLSAKDTREKLALLMTNGFVEVQEVPRTADRAPSRCFYLWYVPIEKCYSEVLLDCYRIVCNLQQRKQHELQIRE</sequence>
<evidence type="ECO:0000256" key="8">
    <source>
        <dbReference type="SAM" id="MobiDB-lite"/>
    </source>
</evidence>
<dbReference type="InterPro" id="IPR055207">
    <property type="entry name" value="POLR3C_WHD"/>
</dbReference>
<comment type="similarity">
    <text evidence="7">Belongs to the RNA polymerase beta chain family.</text>
</comment>
<feature type="domain" description="DNA-directed RNA polymerase III subunit RPC3 winged-helix" evidence="9">
    <location>
        <begin position="74"/>
        <end position="150"/>
    </location>
</feature>
<evidence type="ECO:0000259" key="9">
    <source>
        <dbReference type="Pfam" id="PF22536"/>
    </source>
</evidence>
<dbReference type="STRING" id="4846.A0A367J4I6"/>
<dbReference type="OrthoDB" id="272392at2759"/>
<evidence type="ECO:0000313" key="10">
    <source>
        <dbReference type="EMBL" id="RCH84621.1"/>
    </source>
</evidence>
<proteinExistence type="inferred from homology"/>
<dbReference type="PANTHER" id="PTHR12949:SF0">
    <property type="entry name" value="DNA-DIRECTED RNA POLYMERASE III SUBUNIT RPC3"/>
    <property type="match status" value="1"/>
</dbReference>
<dbReference type="InterPro" id="IPR039748">
    <property type="entry name" value="RPC3"/>
</dbReference>
<feature type="non-terminal residue" evidence="10">
    <location>
        <position position="182"/>
    </location>
</feature>
<gene>
    <name evidence="10" type="primary">POLR3C</name>
    <name evidence="10" type="ORF">CU098_009369</name>
</gene>
<keyword evidence="6 7" id="KW-0539">Nucleus</keyword>
<comment type="subcellular location">
    <subcellularLocation>
        <location evidence="1 7">Nucleus</location>
    </subcellularLocation>
</comment>
<dbReference type="InterPro" id="IPR036390">
    <property type="entry name" value="WH_DNA-bd_sf"/>
</dbReference>
<name>A0A367J4I6_RHIST</name>
<accession>A0A367J4I6</accession>
<comment type="function">
    <text evidence="7">DNA-dependent RNA polymerase catalyzes the transcription of DNA into RNA using the four ribonucleoside triphosphates as substrates. Specific core component of RNA polymerase III which synthesizes small RNAs, such as 5S rRNA and tRNAs.</text>
</comment>
<evidence type="ECO:0000256" key="3">
    <source>
        <dbReference type="ARBA" id="ARBA00016689"/>
    </source>
</evidence>
<keyword evidence="5 7" id="KW-0804">Transcription</keyword>
<evidence type="ECO:0000256" key="2">
    <source>
        <dbReference type="ARBA" id="ARBA00011206"/>
    </source>
</evidence>
<keyword evidence="11" id="KW-1185">Reference proteome</keyword>
<dbReference type="FunFam" id="1.10.10.10:FF:000420">
    <property type="entry name" value="RNA polymerase III subunit, putative"/>
    <property type="match status" value="1"/>
</dbReference>
<keyword evidence="4 7" id="KW-0240">DNA-directed RNA polymerase</keyword>
<dbReference type="InterPro" id="IPR036388">
    <property type="entry name" value="WH-like_DNA-bd_sf"/>
</dbReference>
<feature type="region of interest" description="Disordered" evidence="8">
    <location>
        <begin position="1"/>
        <end position="24"/>
    </location>
</feature>
<dbReference type="GO" id="GO:0003697">
    <property type="term" value="F:single-stranded DNA binding"/>
    <property type="evidence" value="ECO:0007669"/>
    <property type="project" value="UniProtKB-UniRule"/>
</dbReference>
<evidence type="ECO:0000256" key="5">
    <source>
        <dbReference type="ARBA" id="ARBA00023163"/>
    </source>
</evidence>
<organism evidence="10 11">
    <name type="scientific">Rhizopus stolonifer</name>
    <name type="common">Rhizopus nigricans</name>
    <dbReference type="NCBI Taxonomy" id="4846"/>
    <lineage>
        <taxon>Eukaryota</taxon>
        <taxon>Fungi</taxon>
        <taxon>Fungi incertae sedis</taxon>
        <taxon>Mucoromycota</taxon>
        <taxon>Mucoromycotina</taxon>
        <taxon>Mucoromycetes</taxon>
        <taxon>Mucorales</taxon>
        <taxon>Mucorineae</taxon>
        <taxon>Rhizopodaceae</taxon>
        <taxon>Rhizopus</taxon>
    </lineage>
</organism>
<dbReference type="Gene3D" id="1.10.10.10">
    <property type="entry name" value="Winged helix-like DNA-binding domain superfamily/Winged helix DNA-binding domain"/>
    <property type="match status" value="2"/>
</dbReference>
<dbReference type="GO" id="GO:0005666">
    <property type="term" value="C:RNA polymerase III complex"/>
    <property type="evidence" value="ECO:0007669"/>
    <property type="project" value="UniProtKB-UniRule"/>
</dbReference>
<comment type="subunit">
    <text evidence="2 7">Component of the RNA polymerase III (Pol III) complex consisting of 17 subunits.</text>
</comment>
<dbReference type="PANTHER" id="PTHR12949">
    <property type="entry name" value="RNA POLYMERASE III DNA DIRECTED -RELATED"/>
    <property type="match status" value="1"/>
</dbReference>
<comment type="caution">
    <text evidence="10">The sequence shown here is derived from an EMBL/GenBank/DDBJ whole genome shotgun (WGS) entry which is preliminary data.</text>
</comment>
<feature type="compositionally biased region" description="Polar residues" evidence="8">
    <location>
        <begin position="1"/>
        <end position="11"/>
    </location>
</feature>
<evidence type="ECO:0000256" key="7">
    <source>
        <dbReference type="RuleBase" id="RU367076"/>
    </source>
</evidence>
<reference evidence="10 11" key="1">
    <citation type="journal article" date="2018" name="G3 (Bethesda)">
        <title>Phylogenetic and Phylogenomic Definition of Rhizopus Species.</title>
        <authorList>
            <person name="Gryganskyi A.P."/>
            <person name="Golan J."/>
            <person name="Dolatabadi S."/>
            <person name="Mondo S."/>
            <person name="Robb S."/>
            <person name="Idnurm A."/>
            <person name="Muszewska A."/>
            <person name="Steczkiewicz K."/>
            <person name="Masonjones S."/>
            <person name="Liao H.L."/>
            <person name="Gajdeczka M.T."/>
            <person name="Anike F."/>
            <person name="Vuek A."/>
            <person name="Anishchenko I.M."/>
            <person name="Voigt K."/>
            <person name="de Hoog G.S."/>
            <person name="Smith M.E."/>
            <person name="Heitman J."/>
            <person name="Vilgalys R."/>
            <person name="Stajich J.E."/>
        </authorList>
    </citation>
    <scope>NUCLEOTIDE SEQUENCE [LARGE SCALE GENOMIC DNA]</scope>
    <source>
        <strain evidence="10 11">LSU 92-RS-03</strain>
    </source>
</reference>
<evidence type="ECO:0000256" key="1">
    <source>
        <dbReference type="ARBA" id="ARBA00004123"/>
    </source>
</evidence>